<reference evidence="1 2" key="1">
    <citation type="journal article" date="2023" name="Plants (Basel)">
        <title>Bridging the Gap: Combining Genomics and Transcriptomics Approaches to Understand Stylosanthes scabra, an Orphan Legume from the Brazilian Caatinga.</title>
        <authorList>
            <person name="Ferreira-Neto J.R.C."/>
            <person name="da Silva M.D."/>
            <person name="Binneck E."/>
            <person name="de Melo N.F."/>
            <person name="da Silva R.H."/>
            <person name="de Melo A.L.T.M."/>
            <person name="Pandolfi V."/>
            <person name="Bustamante F.O."/>
            <person name="Brasileiro-Vidal A.C."/>
            <person name="Benko-Iseppon A.M."/>
        </authorList>
    </citation>
    <scope>NUCLEOTIDE SEQUENCE [LARGE SCALE GENOMIC DNA]</scope>
    <source>
        <tissue evidence="1">Leaves</tissue>
    </source>
</reference>
<protein>
    <submittedName>
        <fullName evidence="1">Uncharacterized protein</fullName>
    </submittedName>
</protein>
<gene>
    <name evidence="1" type="ORF">PIB30_025275</name>
</gene>
<dbReference type="EMBL" id="JASCZI010120921">
    <property type="protein sequence ID" value="MED6157655.1"/>
    <property type="molecule type" value="Genomic_DNA"/>
</dbReference>
<organism evidence="1 2">
    <name type="scientific">Stylosanthes scabra</name>
    <dbReference type="NCBI Taxonomy" id="79078"/>
    <lineage>
        <taxon>Eukaryota</taxon>
        <taxon>Viridiplantae</taxon>
        <taxon>Streptophyta</taxon>
        <taxon>Embryophyta</taxon>
        <taxon>Tracheophyta</taxon>
        <taxon>Spermatophyta</taxon>
        <taxon>Magnoliopsida</taxon>
        <taxon>eudicotyledons</taxon>
        <taxon>Gunneridae</taxon>
        <taxon>Pentapetalae</taxon>
        <taxon>rosids</taxon>
        <taxon>fabids</taxon>
        <taxon>Fabales</taxon>
        <taxon>Fabaceae</taxon>
        <taxon>Papilionoideae</taxon>
        <taxon>50 kb inversion clade</taxon>
        <taxon>dalbergioids sensu lato</taxon>
        <taxon>Dalbergieae</taxon>
        <taxon>Pterocarpus clade</taxon>
        <taxon>Stylosanthes</taxon>
    </lineage>
</organism>
<comment type="caution">
    <text evidence="1">The sequence shown here is derived from an EMBL/GenBank/DDBJ whole genome shotgun (WGS) entry which is preliminary data.</text>
</comment>
<keyword evidence="2" id="KW-1185">Reference proteome</keyword>
<proteinExistence type="predicted"/>
<sequence length="90" mass="10277">MSSHCCLQSSPAKSSPVLGSRRRRVVIQPQQPTPSVAIFRLHRRSLASPSCPWQQFCFTFLILYIQSFRFVDVGEKDCVRVCVVFNLFKG</sequence>
<accession>A0ABU6UB30</accession>
<evidence type="ECO:0000313" key="1">
    <source>
        <dbReference type="EMBL" id="MED6157655.1"/>
    </source>
</evidence>
<dbReference type="Proteomes" id="UP001341840">
    <property type="component" value="Unassembled WGS sequence"/>
</dbReference>
<evidence type="ECO:0000313" key="2">
    <source>
        <dbReference type="Proteomes" id="UP001341840"/>
    </source>
</evidence>
<name>A0ABU6UB30_9FABA</name>